<protein>
    <submittedName>
        <fullName evidence="3">Uncharacterized protein</fullName>
    </submittedName>
</protein>
<organism evidence="3 4">
    <name type="scientific">Eiseniibacteriota bacterium</name>
    <dbReference type="NCBI Taxonomy" id="2212470"/>
    <lineage>
        <taxon>Bacteria</taxon>
        <taxon>Candidatus Eiseniibacteriota</taxon>
    </lineage>
</organism>
<feature type="transmembrane region" description="Helical" evidence="2">
    <location>
        <begin position="68"/>
        <end position="88"/>
    </location>
</feature>
<gene>
    <name evidence="3" type="ORF">HKN21_14585</name>
</gene>
<evidence type="ECO:0000313" key="3">
    <source>
        <dbReference type="EMBL" id="NNF07987.1"/>
    </source>
</evidence>
<accession>A0A7Y2H3M7</accession>
<name>A0A7Y2H3M7_UNCEI</name>
<feature type="region of interest" description="Disordered" evidence="1">
    <location>
        <begin position="1"/>
        <end position="36"/>
    </location>
</feature>
<keyword evidence="2" id="KW-0472">Membrane</keyword>
<evidence type="ECO:0000313" key="4">
    <source>
        <dbReference type="Proteomes" id="UP000547674"/>
    </source>
</evidence>
<keyword evidence="2" id="KW-0812">Transmembrane</keyword>
<dbReference type="EMBL" id="JABDJR010000587">
    <property type="protein sequence ID" value="NNF07987.1"/>
    <property type="molecule type" value="Genomic_DNA"/>
</dbReference>
<feature type="region of interest" description="Disordered" evidence="1">
    <location>
        <begin position="345"/>
        <end position="367"/>
    </location>
</feature>
<reference evidence="3 4" key="1">
    <citation type="submission" date="2020-03" db="EMBL/GenBank/DDBJ databases">
        <title>Metabolic flexibility allows generalist bacteria to become dominant in a frequently disturbed ecosystem.</title>
        <authorList>
            <person name="Chen Y.-J."/>
            <person name="Leung P.M."/>
            <person name="Bay S.K."/>
            <person name="Hugenholtz P."/>
            <person name="Kessler A.J."/>
            <person name="Shelley G."/>
            <person name="Waite D.W."/>
            <person name="Cook P.L."/>
            <person name="Greening C."/>
        </authorList>
    </citation>
    <scope>NUCLEOTIDE SEQUENCE [LARGE SCALE GENOMIC DNA]</scope>
    <source>
        <strain evidence="3">SS_bin_28</strain>
    </source>
</reference>
<feature type="compositionally biased region" description="Basic and acidic residues" evidence="1">
    <location>
        <begin position="1"/>
        <end position="10"/>
    </location>
</feature>
<keyword evidence="2" id="KW-1133">Transmembrane helix</keyword>
<evidence type="ECO:0000256" key="2">
    <source>
        <dbReference type="SAM" id="Phobius"/>
    </source>
</evidence>
<sequence>MDKHDKKNLRAESPVDTALDHDLKSLSKRSRQNPRSLDHVMQSIQVESKMSAREDSGMLSWLKAKPKVAGFTVLAVIAAALLFIPISYDKVVGHEVALSIQGDLERDALSAIANQFKDALDVEGVGIDVAADNGKMTYTLQASVPAEMGKQANKIASAFASNLSERGLVSSANVEARKERVSGNLYAAAMNNVISVDIDGKSEAEVEAEILAGLEAAGISNAQVDVTIGGDGVNERTIDAEIMVESDDPNVEAPVIQITDGGEAFGGETEIETSEQSVKIMTEETNGASAMIIEIAEGGDVKRVKVDLPADLSDAQLADHVASALRKQGVNMGVEVKNGRVKLTDDAAPSRTEGTTWGKLKKDLGNN</sequence>
<evidence type="ECO:0000256" key="1">
    <source>
        <dbReference type="SAM" id="MobiDB-lite"/>
    </source>
</evidence>
<dbReference type="Proteomes" id="UP000547674">
    <property type="component" value="Unassembled WGS sequence"/>
</dbReference>
<comment type="caution">
    <text evidence="3">The sequence shown here is derived from an EMBL/GenBank/DDBJ whole genome shotgun (WGS) entry which is preliminary data.</text>
</comment>
<dbReference type="AlphaFoldDB" id="A0A7Y2H3M7"/>
<proteinExistence type="predicted"/>